<proteinExistence type="predicted"/>
<accession>A0A1H9D0I4</accession>
<name>A0A1H9D0I4_9ACTN</name>
<evidence type="ECO:0000313" key="3">
    <source>
        <dbReference type="EMBL" id="SEQ06965.1"/>
    </source>
</evidence>
<keyword evidence="2" id="KW-1133">Transmembrane helix</keyword>
<dbReference type="Proteomes" id="UP000199055">
    <property type="component" value="Unassembled WGS sequence"/>
</dbReference>
<evidence type="ECO:0000256" key="1">
    <source>
        <dbReference type="SAM" id="MobiDB-lite"/>
    </source>
</evidence>
<keyword evidence="2" id="KW-0472">Membrane</keyword>
<evidence type="ECO:0000313" key="4">
    <source>
        <dbReference type="Proteomes" id="UP000199055"/>
    </source>
</evidence>
<organism evidence="3 4">
    <name type="scientific">Streptomyces radiopugnans</name>
    <dbReference type="NCBI Taxonomy" id="403935"/>
    <lineage>
        <taxon>Bacteria</taxon>
        <taxon>Bacillati</taxon>
        <taxon>Actinomycetota</taxon>
        <taxon>Actinomycetes</taxon>
        <taxon>Kitasatosporales</taxon>
        <taxon>Streptomycetaceae</taxon>
        <taxon>Streptomyces</taxon>
    </lineage>
</organism>
<feature type="transmembrane region" description="Helical" evidence="2">
    <location>
        <begin position="100"/>
        <end position="122"/>
    </location>
</feature>
<feature type="region of interest" description="Disordered" evidence="1">
    <location>
        <begin position="140"/>
        <end position="168"/>
    </location>
</feature>
<evidence type="ECO:0000256" key="2">
    <source>
        <dbReference type="SAM" id="Phobius"/>
    </source>
</evidence>
<sequence>MSEKRERPEPEPIRFYGTTWVDHSGGYILRRIALGLGALLLAAAGAWTLRLAYEGSTFAGGGVIGVLLVVALGLSSSMAFSRTLTDYTREPGEARSDDAAMRPIKMIGFLGVLLAYAARSLVEAPGEKLRRAEYDRAVARHERRGAARAARRGNPAARRGSGRPGRRR</sequence>
<reference evidence="3 4" key="1">
    <citation type="submission" date="2016-10" db="EMBL/GenBank/DDBJ databases">
        <authorList>
            <person name="de Groot N.N."/>
        </authorList>
    </citation>
    <scope>NUCLEOTIDE SEQUENCE [LARGE SCALE GENOMIC DNA]</scope>
    <source>
        <strain evidence="3 4">CGMCC 4.3519</strain>
    </source>
</reference>
<feature type="transmembrane region" description="Helical" evidence="2">
    <location>
        <begin position="28"/>
        <end position="49"/>
    </location>
</feature>
<keyword evidence="4" id="KW-1185">Reference proteome</keyword>
<dbReference type="AlphaFoldDB" id="A0A1H9D0I4"/>
<gene>
    <name evidence="3" type="ORF">SAMN05216481_103551</name>
</gene>
<dbReference type="STRING" id="403935.SAMN05216481_103551"/>
<keyword evidence="2" id="KW-0812">Transmembrane</keyword>
<dbReference type="RefSeq" id="WP_093657724.1">
    <property type="nucleotide sequence ID" value="NZ_FOET01000003.1"/>
</dbReference>
<dbReference type="EMBL" id="FOET01000003">
    <property type="protein sequence ID" value="SEQ06965.1"/>
    <property type="molecule type" value="Genomic_DNA"/>
</dbReference>
<feature type="transmembrane region" description="Helical" evidence="2">
    <location>
        <begin position="61"/>
        <end position="80"/>
    </location>
</feature>
<protein>
    <submittedName>
        <fullName evidence="3">Uncharacterized protein</fullName>
    </submittedName>
</protein>